<dbReference type="Gene3D" id="2.60.40.1250">
    <property type="entry name" value="Thiol:disulfide interchange protein DsbD, N-terminal domain"/>
    <property type="match status" value="1"/>
</dbReference>
<feature type="chain" id="PRO_5001654292" description="Thiol:disulfide interchange protein DsbD N-terminal domain-containing protein" evidence="1">
    <location>
        <begin position="20"/>
        <end position="154"/>
    </location>
</feature>
<dbReference type="eggNOG" id="COG4232">
    <property type="taxonomic scope" value="Bacteria"/>
</dbReference>
<organism evidence="3 4">
    <name type="scientific">Fimbriimonas ginsengisoli Gsoil 348</name>
    <dbReference type="NCBI Taxonomy" id="661478"/>
    <lineage>
        <taxon>Bacteria</taxon>
        <taxon>Bacillati</taxon>
        <taxon>Armatimonadota</taxon>
        <taxon>Fimbriimonadia</taxon>
        <taxon>Fimbriimonadales</taxon>
        <taxon>Fimbriimonadaceae</taxon>
        <taxon>Fimbriimonas</taxon>
    </lineage>
</organism>
<proteinExistence type="predicted"/>
<dbReference type="OrthoDB" id="121090at2"/>
<evidence type="ECO:0000259" key="2">
    <source>
        <dbReference type="Pfam" id="PF11412"/>
    </source>
</evidence>
<feature type="domain" description="Thiol:disulfide interchange protein DsbD N-terminal" evidence="2">
    <location>
        <begin position="37"/>
        <end position="140"/>
    </location>
</feature>
<dbReference type="Pfam" id="PF11412">
    <property type="entry name" value="DsbD_N"/>
    <property type="match status" value="1"/>
</dbReference>
<dbReference type="Proteomes" id="UP000027982">
    <property type="component" value="Chromosome"/>
</dbReference>
<dbReference type="RefSeq" id="WP_025228600.1">
    <property type="nucleotide sequence ID" value="NZ_CP007139.1"/>
</dbReference>
<sequence>MPILPAIALLAALAQSAAAPTATLKFAKDKVPGDSVVKAILTVTFAEGLHGYQNPPSDQYQIPLVVKVSEKGFTLVKAEYPKGVDFTMPGEAKPAKVYEGAITIPLEIKTNKKPGTYNVNLRVEYQQCNANSCFPPGAFTVKAKLAVTKPGKKV</sequence>
<evidence type="ECO:0000313" key="3">
    <source>
        <dbReference type="EMBL" id="AIE87501.1"/>
    </source>
</evidence>
<dbReference type="InterPro" id="IPR028250">
    <property type="entry name" value="DsbDN"/>
</dbReference>
<keyword evidence="4" id="KW-1185">Reference proteome</keyword>
<protein>
    <recommendedName>
        <fullName evidence="2">Thiol:disulfide interchange protein DsbD N-terminal domain-containing protein</fullName>
    </recommendedName>
</protein>
<evidence type="ECO:0000256" key="1">
    <source>
        <dbReference type="SAM" id="SignalP"/>
    </source>
</evidence>
<dbReference type="HOGENOM" id="CLU_1701636_0_0_0"/>
<dbReference type="InterPro" id="IPR036929">
    <property type="entry name" value="DsbDN_sf"/>
</dbReference>
<evidence type="ECO:0000313" key="4">
    <source>
        <dbReference type="Proteomes" id="UP000027982"/>
    </source>
</evidence>
<name>A0A068NVM8_FIMGI</name>
<reference evidence="3 4" key="1">
    <citation type="journal article" date="2014" name="PLoS ONE">
        <title>The first complete genome sequence of the class fimbriimonadia in the phylum armatimonadetes.</title>
        <authorList>
            <person name="Hu Z.Y."/>
            <person name="Wang Y.Z."/>
            <person name="Im W.T."/>
            <person name="Wang S.Y."/>
            <person name="Zhao G.P."/>
            <person name="Zheng H.J."/>
            <person name="Quan Z.X."/>
        </authorList>
    </citation>
    <scope>NUCLEOTIDE SEQUENCE [LARGE SCALE GENOMIC DNA]</scope>
    <source>
        <strain evidence="3">Gsoil 348</strain>
    </source>
</reference>
<dbReference type="AlphaFoldDB" id="A0A068NVM8"/>
<dbReference type="STRING" id="661478.OP10G_4133"/>
<dbReference type="KEGG" id="fgi:OP10G_4133"/>
<keyword evidence="1" id="KW-0732">Signal</keyword>
<gene>
    <name evidence="3" type="ORF">OP10G_4133</name>
</gene>
<dbReference type="EMBL" id="CP007139">
    <property type="protein sequence ID" value="AIE87501.1"/>
    <property type="molecule type" value="Genomic_DNA"/>
</dbReference>
<feature type="signal peptide" evidence="1">
    <location>
        <begin position="1"/>
        <end position="19"/>
    </location>
</feature>
<accession>A0A068NVM8</accession>